<dbReference type="Pfam" id="PF02778">
    <property type="entry name" value="tRNA_int_endo_N"/>
    <property type="match status" value="1"/>
</dbReference>
<reference evidence="6 7" key="1">
    <citation type="submission" date="2018-06" db="EMBL/GenBank/DDBJ databases">
        <title>Genomic insight into two independent archaeal endosymbiosis events.</title>
        <authorList>
            <person name="Lind A.E."/>
            <person name="Lewis W.H."/>
            <person name="Spang A."/>
            <person name="Guy L."/>
            <person name="Embley M.T."/>
            <person name="Ettema T.J.G."/>
        </authorList>
    </citation>
    <scope>NUCLEOTIDE SEQUENCE [LARGE SCALE GENOMIC DNA]</scope>
    <source>
        <strain evidence="6">NOE</strain>
    </source>
</reference>
<dbReference type="AlphaFoldDB" id="A0A366MFK0"/>
<dbReference type="EMBL" id="NIZT01000001">
    <property type="protein sequence ID" value="RBQ24603.1"/>
    <property type="molecule type" value="Genomic_DNA"/>
</dbReference>
<keyword evidence="6" id="KW-0378">Hydrolase</keyword>
<dbReference type="Pfam" id="PF01974">
    <property type="entry name" value="tRNA_int_endo"/>
    <property type="match status" value="1"/>
</dbReference>
<dbReference type="InterPro" id="IPR006677">
    <property type="entry name" value="tRNA_intron_Endonuc_cat-like"/>
</dbReference>
<evidence type="ECO:0000256" key="2">
    <source>
        <dbReference type="ARBA" id="ARBA00023239"/>
    </source>
</evidence>
<dbReference type="EC" id="4.6.1.16" evidence="6"/>
<protein>
    <submittedName>
        <fullName evidence="6">tRNA-splicing endonuclease</fullName>
        <ecNumber evidence="6">4.6.1.16</ecNumber>
    </submittedName>
</protein>
<dbReference type="NCBIfam" id="TIGR00324">
    <property type="entry name" value="endA"/>
    <property type="match status" value="1"/>
</dbReference>
<dbReference type="GO" id="GO:0000213">
    <property type="term" value="F:tRNA-intron lyase activity"/>
    <property type="evidence" value="ECO:0007669"/>
    <property type="project" value="UniProtKB-EC"/>
</dbReference>
<dbReference type="InterPro" id="IPR016442">
    <property type="entry name" value="tRNA_splic_arch_short"/>
</dbReference>
<evidence type="ECO:0000259" key="5">
    <source>
        <dbReference type="Pfam" id="PF02778"/>
    </source>
</evidence>
<dbReference type="CDD" id="cd22363">
    <property type="entry name" value="tRNA-intron_lyase_C"/>
    <property type="match status" value="1"/>
</dbReference>
<feature type="domain" description="tRNA intron endonuclease catalytic" evidence="4">
    <location>
        <begin position="83"/>
        <end position="166"/>
    </location>
</feature>
<evidence type="ECO:0000256" key="3">
    <source>
        <dbReference type="ARBA" id="ARBA00024798"/>
    </source>
</evidence>
<dbReference type="GO" id="GO:0006388">
    <property type="term" value="P:tRNA splicing, via endonucleolytic cleavage and ligation"/>
    <property type="evidence" value="ECO:0007669"/>
    <property type="project" value="InterPro"/>
</dbReference>
<dbReference type="InterPro" id="IPR036740">
    <property type="entry name" value="tRNA_intron_Endonuc_N_sf"/>
</dbReference>
<name>A0A366MFK0_9EURY</name>
<keyword evidence="7" id="KW-1185">Reference proteome</keyword>
<sequence length="174" mass="20135">MRGDLTDEIVSITIKENLNQRAISLNQKSHFGKLGDDVLELSIVEAFYLMENGRLNIYECSKSDKKLEPSYVRNIIKENSGYAKYIVYKDLKDRGYIIKTGFKYGSEFRLYERGKSPGEGHSDYLVKIIHENYDINALDFASYVRVSHGVKKSLLIAVVDDEDITYYKVEWTRP</sequence>
<proteinExistence type="predicted"/>
<organism evidence="6 7">
    <name type="scientific">Candidatus Methanobinarius endosymbioticus</name>
    <dbReference type="NCBI Taxonomy" id="2006182"/>
    <lineage>
        <taxon>Archaea</taxon>
        <taxon>Methanobacteriati</taxon>
        <taxon>Methanobacteriota</taxon>
        <taxon>Methanomada group</taxon>
        <taxon>Methanobacteria</taxon>
        <taxon>Methanobacteriales</taxon>
        <taxon>Methanobacteriaceae</taxon>
        <taxon>Candidatus Methanobinarius</taxon>
    </lineage>
</organism>
<dbReference type="Gene3D" id="3.40.1350.10">
    <property type="match status" value="1"/>
</dbReference>
<gene>
    <name evidence="6" type="primary">endA</name>
    <name evidence="6" type="ORF">ALNOE001_00300</name>
</gene>
<dbReference type="GO" id="GO:0003676">
    <property type="term" value="F:nucleic acid binding"/>
    <property type="evidence" value="ECO:0007669"/>
    <property type="project" value="InterPro"/>
</dbReference>
<dbReference type="InterPro" id="IPR011856">
    <property type="entry name" value="tRNA_endonuc-like_dom_sf"/>
</dbReference>
<dbReference type="SUPFAM" id="SSF53032">
    <property type="entry name" value="tRNA-intron endonuclease catalytic domain-like"/>
    <property type="match status" value="1"/>
</dbReference>
<comment type="caution">
    <text evidence="6">The sequence shown here is derived from an EMBL/GenBank/DDBJ whole genome shotgun (WGS) entry which is preliminary data.</text>
</comment>
<dbReference type="PIRSF" id="PIRSF005285">
    <property type="entry name" value="tRNA_splic_archaea"/>
    <property type="match status" value="1"/>
</dbReference>
<keyword evidence="6" id="KW-0255">Endonuclease</keyword>
<dbReference type="Proteomes" id="UP000253099">
    <property type="component" value="Unassembled WGS sequence"/>
</dbReference>
<feature type="domain" description="tRNA intron endonuclease N-terminal" evidence="5">
    <location>
        <begin position="1"/>
        <end position="59"/>
    </location>
</feature>
<evidence type="ECO:0000313" key="6">
    <source>
        <dbReference type="EMBL" id="RBQ24603.1"/>
    </source>
</evidence>
<keyword evidence="1" id="KW-0819">tRNA processing</keyword>
<dbReference type="SUPFAM" id="SSF55267">
    <property type="entry name" value="tRNA-intron endonuclease N-terminal domain-like"/>
    <property type="match status" value="1"/>
</dbReference>
<dbReference type="FunFam" id="3.40.1350.10:FF:000006">
    <property type="entry name" value="tRNA-splicing endonuclease"/>
    <property type="match status" value="1"/>
</dbReference>
<keyword evidence="2 6" id="KW-0456">Lyase</keyword>
<keyword evidence="6" id="KW-0540">Nuclease</keyword>
<dbReference type="Gene3D" id="3.40.1170.20">
    <property type="entry name" value="tRNA intron endonuclease, N-terminal domain"/>
    <property type="match status" value="1"/>
</dbReference>
<dbReference type="PANTHER" id="PTHR21227:SF0">
    <property type="entry name" value="TRNA-SPLICING ENDONUCLEASE SUBUNIT SEN2"/>
    <property type="match status" value="1"/>
</dbReference>
<comment type="function">
    <text evidence="3">Endonuclease that removes tRNA introns. Cleaves pre-tRNA at the 5'- and 3'-splice sites to release the intron. The products are an intron and two tRNA half-molecules bearing 2',3' cyclic phosphate and 5'-OH termini. Recognizes a pseudosymmetric substrate in which 2 bulged loops of 3 bases are separated by a stem of 4 bp.</text>
</comment>
<dbReference type="InterPro" id="IPR006676">
    <property type="entry name" value="tRNA_splic"/>
</dbReference>
<accession>A0A366MFK0</accession>
<evidence type="ECO:0000313" key="7">
    <source>
        <dbReference type="Proteomes" id="UP000253099"/>
    </source>
</evidence>
<dbReference type="GO" id="GO:0005737">
    <property type="term" value="C:cytoplasm"/>
    <property type="evidence" value="ECO:0007669"/>
    <property type="project" value="TreeGrafter"/>
</dbReference>
<dbReference type="InterPro" id="IPR006678">
    <property type="entry name" value="tRNA_intron_Endonuc_N"/>
</dbReference>
<evidence type="ECO:0000256" key="1">
    <source>
        <dbReference type="ARBA" id="ARBA00022694"/>
    </source>
</evidence>
<dbReference type="PANTHER" id="PTHR21227">
    <property type="entry name" value="TRNA-SPLICING ENDONUCLEASE SUBUNIT SEN2"/>
    <property type="match status" value="1"/>
</dbReference>
<evidence type="ECO:0000259" key="4">
    <source>
        <dbReference type="Pfam" id="PF01974"/>
    </source>
</evidence>
<dbReference type="InterPro" id="IPR036167">
    <property type="entry name" value="tRNA_intron_Endo_cat-like_sf"/>
</dbReference>